<feature type="region of interest" description="Disordered" evidence="3">
    <location>
        <begin position="627"/>
        <end position="669"/>
    </location>
</feature>
<dbReference type="Pfam" id="PF00005">
    <property type="entry name" value="ABC_tran"/>
    <property type="match status" value="2"/>
</dbReference>
<keyword evidence="2" id="KW-0067">ATP-binding</keyword>
<sequence length="864" mass="96602">MAILLQCLARPRPALFSHQWPVLLQFRCFSFLQLKQHIDVDDPPRRLVTDLDFTVRNGERWAILGPNGSGKSTIAHTLLDRWEKANGSTAYVSFDLQRQVMQDERRDFLESRYESRHLRATVSSFLFPECYPEDPDYDPRTSGYRPPRTRVSPLPVPYDANSSHYLLQKLEAASNSGHAARLLHFFGLWQLRHRPLFALSTGEGRKLLMVDALLKEPSLLILDEAFDGLDKNSRIELASMLESFFDDSPRALVMIVHRLEDLVPLPTHTLLLGRGADNTGYSVGPWSEKKDEVRTFLQDSSSLDLPSSRLAQPAETGEPLVEFKDVTIEYGPVKVFDRFNWTVRESEKWIVVGGNGTGKTTLFDLISGENVLGYTQDLHLFGRQKGTGESIWDIKKQLGLISSELHMEYLIYADPRFDRKVTAWEVACSGLFDSIGLYADPTAMQIETVLEWVDRLGLQDLVVPPKGDTFSSPYGEGAMFSDLSHGQQKLVLLCRALVKCPRLLLLDEPTHGLSGQNRLLLLSALRKLAETNVAVVLITHREEEIEALGYPNVLRLTKEAHSHGAVTVRLPAAASRAVSRLMGRRIEDSRTTDFLIGSLARLVLESTSPPCPDVIKDAMGAKCSEMAMGKPSQVDTQQAFESEDQEDGEEEAEEEDEEEDEENSAKADAQAALQGGLVRGKTAAFKEAIDFAQSVGIDETIIMKAEAKLQEHKVVRDRDAFVEDLPKFLNSEDAEDLTTCQEKLELGKSRGVPEQHLQKLRDQIEFIKLGRDLEDEEVEKAKQMTVESTRRFVTSCFGGRSLTYIDAAGKRIQALCYLDPAIREVKVVEAESRSQVCCIPLMRAQACAGALAGLGDDSVSSTFW</sequence>
<evidence type="ECO:0000256" key="2">
    <source>
        <dbReference type="ARBA" id="ARBA00022840"/>
    </source>
</evidence>
<dbReference type="PANTHER" id="PTHR43158">
    <property type="entry name" value="SKFA PEPTIDE EXPORT ATP-BINDING PROTEIN SKFE"/>
    <property type="match status" value="1"/>
</dbReference>
<name>A0ABP0M115_9DINO</name>
<gene>
    <name evidence="5" type="ORF">CCMP2556_LOCUS23658</name>
</gene>
<accession>A0ABP0M115</accession>
<dbReference type="SMART" id="SM00382">
    <property type="entry name" value="AAA"/>
    <property type="match status" value="2"/>
</dbReference>
<dbReference type="InterPro" id="IPR027417">
    <property type="entry name" value="P-loop_NTPase"/>
</dbReference>
<dbReference type="InterPro" id="IPR003439">
    <property type="entry name" value="ABC_transporter-like_ATP-bd"/>
</dbReference>
<dbReference type="Gene3D" id="3.40.50.300">
    <property type="entry name" value="P-loop containing nucleotide triphosphate hydrolases"/>
    <property type="match status" value="2"/>
</dbReference>
<dbReference type="Proteomes" id="UP001642484">
    <property type="component" value="Unassembled WGS sequence"/>
</dbReference>
<dbReference type="PROSITE" id="PS50893">
    <property type="entry name" value="ABC_TRANSPORTER_2"/>
    <property type="match status" value="2"/>
</dbReference>
<dbReference type="SUPFAM" id="SSF52540">
    <property type="entry name" value="P-loop containing nucleoside triphosphate hydrolases"/>
    <property type="match status" value="2"/>
</dbReference>
<dbReference type="InterPro" id="IPR003593">
    <property type="entry name" value="AAA+_ATPase"/>
</dbReference>
<evidence type="ECO:0000256" key="1">
    <source>
        <dbReference type="ARBA" id="ARBA00022741"/>
    </source>
</evidence>
<reference evidence="5 6" key="1">
    <citation type="submission" date="2024-02" db="EMBL/GenBank/DDBJ databases">
        <authorList>
            <person name="Chen Y."/>
            <person name="Shah S."/>
            <person name="Dougan E. K."/>
            <person name="Thang M."/>
            <person name="Chan C."/>
        </authorList>
    </citation>
    <scope>NUCLEOTIDE SEQUENCE [LARGE SCALE GENOMIC DNA]</scope>
</reference>
<evidence type="ECO:0000313" key="5">
    <source>
        <dbReference type="EMBL" id="CAK9045175.1"/>
    </source>
</evidence>
<protein>
    <recommendedName>
        <fullName evidence="4">ABC transporter domain-containing protein</fullName>
    </recommendedName>
</protein>
<evidence type="ECO:0000256" key="3">
    <source>
        <dbReference type="SAM" id="MobiDB-lite"/>
    </source>
</evidence>
<feature type="domain" description="ABC transporter" evidence="4">
    <location>
        <begin position="32"/>
        <end position="299"/>
    </location>
</feature>
<dbReference type="EMBL" id="CAXAMN010015180">
    <property type="protein sequence ID" value="CAK9045175.1"/>
    <property type="molecule type" value="Genomic_DNA"/>
</dbReference>
<feature type="domain" description="ABC transporter" evidence="4">
    <location>
        <begin position="321"/>
        <end position="582"/>
    </location>
</feature>
<dbReference type="InterPro" id="IPR017871">
    <property type="entry name" value="ABC_transporter-like_CS"/>
</dbReference>
<evidence type="ECO:0000259" key="4">
    <source>
        <dbReference type="PROSITE" id="PS50893"/>
    </source>
</evidence>
<feature type="compositionally biased region" description="Acidic residues" evidence="3">
    <location>
        <begin position="641"/>
        <end position="662"/>
    </location>
</feature>
<organism evidence="5 6">
    <name type="scientific">Durusdinium trenchii</name>
    <dbReference type="NCBI Taxonomy" id="1381693"/>
    <lineage>
        <taxon>Eukaryota</taxon>
        <taxon>Sar</taxon>
        <taxon>Alveolata</taxon>
        <taxon>Dinophyceae</taxon>
        <taxon>Suessiales</taxon>
        <taxon>Symbiodiniaceae</taxon>
        <taxon>Durusdinium</taxon>
    </lineage>
</organism>
<comment type="caution">
    <text evidence="5">The sequence shown here is derived from an EMBL/GenBank/DDBJ whole genome shotgun (WGS) entry which is preliminary data.</text>
</comment>
<dbReference type="PROSITE" id="PS00211">
    <property type="entry name" value="ABC_TRANSPORTER_1"/>
    <property type="match status" value="1"/>
</dbReference>
<proteinExistence type="predicted"/>
<evidence type="ECO:0000313" key="6">
    <source>
        <dbReference type="Proteomes" id="UP001642484"/>
    </source>
</evidence>
<keyword evidence="6" id="KW-1185">Reference proteome</keyword>
<keyword evidence="1" id="KW-0547">Nucleotide-binding</keyword>
<dbReference type="PANTHER" id="PTHR43158:SF2">
    <property type="entry name" value="SKFA PEPTIDE EXPORT ATP-BINDING PROTEIN SKFE"/>
    <property type="match status" value="1"/>
</dbReference>